<protein>
    <submittedName>
        <fullName evidence="1">Uncharacterized protein</fullName>
    </submittedName>
</protein>
<name>A0A9Q9T4L5_BACPU</name>
<reference evidence="1" key="1">
    <citation type="submission" date="2018-10" db="EMBL/GenBank/DDBJ databases">
        <authorList>
            <person name="Singh K. P."/>
            <person name="Ramachandran G."/>
            <person name="Val-Calvo J."/>
            <person name="Meijer J.J. W."/>
            <person name="Miguel-Arribas A."/>
            <person name="Gago Cordoba C."/>
        </authorList>
    </citation>
    <scope>NUCLEOTIDE SEQUENCE</scope>
    <source>
        <strain evidence="1">1</strain>
        <plasmid evidence="1">p576</plasmid>
    </source>
</reference>
<dbReference type="AlphaFoldDB" id="A0A9Q9T4L5"/>
<geneLocation type="plasmid" evidence="1">
    <name>p576</name>
</geneLocation>
<gene>
    <name evidence="1" type="primary">p43</name>
    <name evidence="1" type="ORF">SBRMV_043</name>
</gene>
<organism evidence="1">
    <name type="scientific">Bacillus pumilus</name>
    <name type="common">Bacillus mesentericus</name>
    <dbReference type="NCBI Taxonomy" id="1408"/>
    <lineage>
        <taxon>Bacteria</taxon>
        <taxon>Bacillati</taxon>
        <taxon>Bacillota</taxon>
        <taxon>Bacilli</taxon>
        <taxon>Bacillales</taxon>
        <taxon>Bacillaceae</taxon>
        <taxon>Bacillus</taxon>
    </lineage>
</organism>
<proteinExistence type="predicted"/>
<dbReference type="EMBL" id="LR026976">
    <property type="protein sequence ID" value="VCT93328.1"/>
    <property type="molecule type" value="Genomic_DNA"/>
</dbReference>
<evidence type="ECO:0000313" key="1">
    <source>
        <dbReference type="EMBL" id="VCT93328.1"/>
    </source>
</evidence>
<keyword evidence="1" id="KW-0614">Plasmid</keyword>
<accession>A0A9Q9T4L5</accession>
<sequence length="104" mass="12325">MKRYYLVNETQFIRRLRNLGCMHLLGTFRANLDAKIQEVWVFEGNIFEVAAPFQYLGMLVIASFEVVRSDTSTVEIEFKDFMFVNVKRSDLLNSERMEENYVEL</sequence>